<dbReference type="OMA" id="IVGWEQC"/>
<dbReference type="eggNOG" id="ENOG502S3BD">
    <property type="taxonomic scope" value="Eukaryota"/>
</dbReference>
<keyword evidence="6" id="KW-1133">Transmembrane helix</keyword>
<protein>
    <recommendedName>
        <fullName evidence="3 9">Cytochrome c oxidase assembly protein COX20, mitochondrial</fullName>
    </recommendedName>
</protein>
<dbReference type="Pfam" id="PF12597">
    <property type="entry name" value="Cox20"/>
    <property type="match status" value="1"/>
</dbReference>
<accession>G8Y0R6</accession>
<evidence type="ECO:0000256" key="10">
    <source>
        <dbReference type="SAM" id="MobiDB-lite"/>
    </source>
</evidence>
<evidence type="ECO:0000256" key="2">
    <source>
        <dbReference type="ARBA" id="ARBA00009575"/>
    </source>
</evidence>
<keyword evidence="4" id="KW-0812">Transmembrane</keyword>
<feature type="region of interest" description="Disordered" evidence="10">
    <location>
        <begin position="1"/>
        <end position="38"/>
    </location>
</feature>
<evidence type="ECO:0000313" key="12">
    <source>
        <dbReference type="Proteomes" id="UP000005222"/>
    </source>
</evidence>
<evidence type="ECO:0000256" key="4">
    <source>
        <dbReference type="ARBA" id="ARBA00022692"/>
    </source>
</evidence>
<dbReference type="InterPro" id="IPR022533">
    <property type="entry name" value="Cox20"/>
</dbReference>
<evidence type="ECO:0000256" key="3">
    <source>
        <dbReference type="ARBA" id="ARBA00017689"/>
    </source>
</evidence>
<comment type="similarity">
    <text evidence="2 9">Belongs to the COX20 family.</text>
</comment>
<sequence length="168" mass="19286">MGWFGSSSPSQVSSVSEVPQEQPQQFLEDLPPKFDDKGAPENKSIEANYAEALRRISLSDFTAERFVSMPCFREAMLTGFSAMGVLGTVTFLIHKNPRKALNWSVCGFFLGNVVGWEQCRSMRRRSFEVMEKARQVNREKNMKKWADKKSLDNDENLKKFNEFQDKSN</sequence>
<dbReference type="InParanoid" id="G8Y0R6"/>
<dbReference type="PIRSF" id="PIRSF007871">
    <property type="entry name" value="Cox20"/>
    <property type="match status" value="1"/>
</dbReference>
<evidence type="ECO:0000256" key="8">
    <source>
        <dbReference type="ARBA" id="ARBA00023136"/>
    </source>
</evidence>
<proteinExistence type="inferred from homology"/>
<dbReference type="EMBL" id="FO082046">
    <property type="protein sequence ID" value="CCE86419.1"/>
    <property type="molecule type" value="Genomic_DNA"/>
</dbReference>
<evidence type="ECO:0000256" key="6">
    <source>
        <dbReference type="ARBA" id="ARBA00022989"/>
    </source>
</evidence>
<keyword evidence="8 9" id="KW-0472">Membrane</keyword>
<gene>
    <name evidence="11" type="primary">Piso0_004907</name>
    <name evidence="11" type="ORF">GNLVRS01_PISO0N03709g</name>
</gene>
<keyword evidence="5 9" id="KW-0999">Mitochondrion inner membrane</keyword>
<dbReference type="FunCoup" id="G8Y0R6">
    <property type="interactions" value="396"/>
</dbReference>
<name>G8Y0R6_PICSO</name>
<dbReference type="GO" id="GO:0005743">
    <property type="term" value="C:mitochondrial inner membrane"/>
    <property type="evidence" value="ECO:0007669"/>
    <property type="project" value="UniProtKB-SubCell"/>
</dbReference>
<evidence type="ECO:0000256" key="1">
    <source>
        <dbReference type="ARBA" id="ARBA00004273"/>
    </source>
</evidence>
<dbReference type="PANTHER" id="PTHR31586">
    <property type="entry name" value="CYTOCHROME C OXIDASE PROTEIN 20"/>
    <property type="match status" value="1"/>
</dbReference>
<dbReference type="STRING" id="559304.G8Y0R6"/>
<comment type="subcellular location">
    <subcellularLocation>
        <location evidence="1 9">Mitochondrion inner membrane</location>
    </subcellularLocation>
</comment>
<feature type="compositionally biased region" description="Low complexity" evidence="10">
    <location>
        <begin position="1"/>
        <end position="25"/>
    </location>
</feature>
<keyword evidence="7 9" id="KW-0496">Mitochondrion</keyword>
<dbReference type="HOGENOM" id="CLU_125578_0_0_1"/>
<evidence type="ECO:0000256" key="9">
    <source>
        <dbReference type="PIRNR" id="PIRNR007871"/>
    </source>
</evidence>
<dbReference type="GO" id="GO:0033617">
    <property type="term" value="P:mitochondrial respiratory chain complex IV assembly"/>
    <property type="evidence" value="ECO:0007669"/>
    <property type="project" value="InterPro"/>
</dbReference>
<dbReference type="OrthoDB" id="14603at2759"/>
<comment type="function">
    <text evidence="9">Involved in the assembly of the cytochrome c oxidase complex.</text>
</comment>
<organism evidence="11 12">
    <name type="scientific">Pichia sorbitophila (strain ATCC MYA-4447 / BCRC 22081 / CBS 7064 / NBRC 10061 / NRRL Y-12695)</name>
    <name type="common">Hybrid yeast</name>
    <dbReference type="NCBI Taxonomy" id="559304"/>
    <lineage>
        <taxon>Eukaryota</taxon>
        <taxon>Fungi</taxon>
        <taxon>Dikarya</taxon>
        <taxon>Ascomycota</taxon>
        <taxon>Saccharomycotina</taxon>
        <taxon>Pichiomycetes</taxon>
        <taxon>Debaryomycetaceae</taxon>
        <taxon>Millerozyma</taxon>
    </lineage>
</organism>
<evidence type="ECO:0000313" key="11">
    <source>
        <dbReference type="EMBL" id="CCE86419.1"/>
    </source>
</evidence>
<evidence type="ECO:0000256" key="5">
    <source>
        <dbReference type="ARBA" id="ARBA00022792"/>
    </source>
</evidence>
<reference evidence="11 12" key="1">
    <citation type="journal article" date="2012" name="G3 (Bethesda)">
        <title>Pichia sorbitophila, an interspecies yeast hybrid reveals early steps of genome resolution following polyploidization.</title>
        <authorList>
            <person name="Leh Louis V."/>
            <person name="Despons L."/>
            <person name="Friedrich A."/>
            <person name="Martin T."/>
            <person name="Durrens P."/>
            <person name="Casaregola S."/>
            <person name="Neuveglise C."/>
            <person name="Fairhead C."/>
            <person name="Marck C."/>
            <person name="Cruz J.A."/>
            <person name="Straub M.L."/>
            <person name="Kugler V."/>
            <person name="Sacerdot C."/>
            <person name="Uzunov Z."/>
            <person name="Thierry A."/>
            <person name="Weiss S."/>
            <person name="Bleykasten C."/>
            <person name="De Montigny J."/>
            <person name="Jacques N."/>
            <person name="Jung P."/>
            <person name="Lemaire M."/>
            <person name="Mallet S."/>
            <person name="Morel G."/>
            <person name="Richard G.F."/>
            <person name="Sarkar A."/>
            <person name="Savel G."/>
            <person name="Schacherer J."/>
            <person name="Seret M.L."/>
            <person name="Talla E."/>
            <person name="Samson G."/>
            <person name="Jubin C."/>
            <person name="Poulain J."/>
            <person name="Vacherie B."/>
            <person name="Barbe V."/>
            <person name="Pelletier E."/>
            <person name="Sherman D.J."/>
            <person name="Westhof E."/>
            <person name="Weissenbach J."/>
            <person name="Baret P.V."/>
            <person name="Wincker P."/>
            <person name="Gaillardin C."/>
            <person name="Dujon B."/>
            <person name="Souciet J.L."/>
        </authorList>
    </citation>
    <scope>NUCLEOTIDE SEQUENCE [LARGE SCALE GENOMIC DNA]</scope>
    <source>
        <strain evidence="12">ATCC MYA-4447 / BCRC 22081 / CBS 7064 / NBRC 10061 / NRRL Y-12695</strain>
    </source>
</reference>
<dbReference type="AlphaFoldDB" id="G8Y0R6"/>
<evidence type="ECO:0000256" key="7">
    <source>
        <dbReference type="ARBA" id="ARBA00023128"/>
    </source>
</evidence>
<dbReference type="PANTHER" id="PTHR31586:SF1">
    <property type="entry name" value="CYTOCHROME C OXIDASE ASSEMBLY PROTEIN COX20, MITOCHONDRIAL"/>
    <property type="match status" value="1"/>
</dbReference>
<dbReference type="Proteomes" id="UP000005222">
    <property type="component" value="Chromosome N"/>
</dbReference>
<keyword evidence="12" id="KW-1185">Reference proteome</keyword>